<organism evidence="1 2">
    <name type="scientific">Bifidobacterium dentium ATCC 27679</name>
    <dbReference type="NCBI Taxonomy" id="871562"/>
    <lineage>
        <taxon>Bacteria</taxon>
        <taxon>Bacillati</taxon>
        <taxon>Actinomycetota</taxon>
        <taxon>Actinomycetes</taxon>
        <taxon>Bifidobacteriales</taxon>
        <taxon>Bifidobacteriaceae</taxon>
        <taxon>Bifidobacterium</taxon>
    </lineage>
</organism>
<gene>
    <name evidence="1" type="ORF">HMPREF0168_2321</name>
</gene>
<dbReference type="HOGENOM" id="CLU_2116246_0_0_11"/>
<proteinExistence type="predicted"/>
<dbReference type="EMBL" id="AEEQ01000017">
    <property type="protein sequence ID" value="EFM40264.1"/>
    <property type="molecule type" value="Genomic_DNA"/>
</dbReference>
<dbReference type="Proteomes" id="UP000003323">
    <property type="component" value="Unassembled WGS sequence"/>
</dbReference>
<comment type="caution">
    <text evidence="1">The sequence shown here is derived from an EMBL/GenBank/DDBJ whole genome shotgun (WGS) entry which is preliminary data.</text>
</comment>
<evidence type="ECO:0000313" key="2">
    <source>
        <dbReference type="Proteomes" id="UP000003323"/>
    </source>
</evidence>
<protein>
    <submittedName>
        <fullName evidence="1">Uncharacterized protein</fullName>
    </submittedName>
</protein>
<reference evidence="1 2" key="1">
    <citation type="submission" date="2010-08" db="EMBL/GenBank/DDBJ databases">
        <authorList>
            <person name="Muzny D."/>
            <person name="Qin X."/>
            <person name="Deng J."/>
            <person name="Jiang H."/>
            <person name="Liu Y."/>
            <person name="Qu J."/>
            <person name="Song X.-Z."/>
            <person name="Zhang L."/>
            <person name="Thornton R."/>
            <person name="Coyle M."/>
            <person name="Francisco L."/>
            <person name="Jackson L."/>
            <person name="Javaid M."/>
            <person name="Korchina V."/>
            <person name="Kovar C."/>
            <person name="Mata R."/>
            <person name="Mathew T."/>
            <person name="Ngo R."/>
            <person name="Nguyen L."/>
            <person name="Nguyen N."/>
            <person name="Okwuonu G."/>
            <person name="Ongeri F."/>
            <person name="Pham C."/>
            <person name="Simmons D."/>
            <person name="Wilczek-Boney K."/>
            <person name="Hale W."/>
            <person name="Jakkamsetti A."/>
            <person name="Pham P."/>
            <person name="Ruth R."/>
            <person name="San Lucas F."/>
            <person name="Warren J."/>
            <person name="Zhang J."/>
            <person name="Zhao Z."/>
            <person name="Zhou C."/>
            <person name="Zhu D."/>
            <person name="Lee S."/>
            <person name="Bess C."/>
            <person name="Blankenburg K."/>
            <person name="Forbes L."/>
            <person name="Fu Q."/>
            <person name="Gubbala S."/>
            <person name="Hirani K."/>
            <person name="Jayaseelan J.C."/>
            <person name="Lara F."/>
            <person name="Munidasa M."/>
            <person name="Palculict T."/>
            <person name="Patil S."/>
            <person name="Pu L.-L."/>
            <person name="Saada N."/>
            <person name="Tang L."/>
            <person name="Weissenberger G."/>
            <person name="Zhu Y."/>
            <person name="Hemphill L."/>
            <person name="Shang Y."/>
            <person name="Youmans B."/>
            <person name="Ayvaz T."/>
            <person name="Ross M."/>
            <person name="Santibanez J."/>
            <person name="Aqrawi P."/>
            <person name="Gross S."/>
            <person name="Joshi V."/>
            <person name="Fowler G."/>
            <person name="Nazareth L."/>
            <person name="Reid J."/>
            <person name="Worley K."/>
            <person name="Petrosino J."/>
            <person name="Highlander S."/>
            <person name="Gibbs R."/>
        </authorList>
    </citation>
    <scope>NUCLEOTIDE SEQUENCE [LARGE SCALE GENOMIC DNA]</scope>
    <source>
        <strain evidence="1 2">ATCC 27679</strain>
    </source>
</reference>
<sequence>MGRRWLLSPFLGTEASDGPLSGDMLSTIVSYTAMRRSLVWEVRMCSSGEMVRRIAHRFTFNEWGSGLHLSAGRFPFLALYRAMQEARHGCHSSDTVPDGMVLWADHNRIGYHLN</sequence>
<dbReference type="AlphaFoldDB" id="E0QB13"/>
<evidence type="ECO:0000313" key="1">
    <source>
        <dbReference type="EMBL" id="EFM40264.1"/>
    </source>
</evidence>
<name>E0QB13_9BIFI</name>
<accession>E0QB13</accession>